<feature type="chain" id="PRO_5001592933" evidence="1">
    <location>
        <begin position="18"/>
        <end position="150"/>
    </location>
</feature>
<reference evidence="2" key="2">
    <citation type="submission" date="2014-06" db="EMBL/GenBank/DDBJ databases">
        <title>The complete genome of Blastobotrys (Arxula) adeninivorans LS3 - a yeast of biotechnological interest.</title>
        <authorList>
            <person name="Kunze G."/>
            <person name="Gaillardin C."/>
            <person name="Czernicka M."/>
            <person name="Durrens P."/>
            <person name="Martin T."/>
            <person name="Boer E."/>
            <person name="Gabaldon T."/>
            <person name="Cruz J."/>
            <person name="Talla E."/>
            <person name="Marck C."/>
            <person name="Goffeau A."/>
            <person name="Barbe V."/>
            <person name="Baret P."/>
            <person name="Baronian K."/>
            <person name="Beier S."/>
            <person name="Bleykasten C."/>
            <person name="Bode R."/>
            <person name="Casaregola S."/>
            <person name="Despons L."/>
            <person name="Fairhead C."/>
            <person name="Giersberg M."/>
            <person name="Gierski P."/>
            <person name="Hahnel U."/>
            <person name="Hartmann A."/>
            <person name="Jankowska D."/>
            <person name="Jubin C."/>
            <person name="Jung P."/>
            <person name="Lafontaine I."/>
            <person name="Leh-Louis V."/>
            <person name="Lemaire M."/>
            <person name="Marcet-Houben M."/>
            <person name="Mascher M."/>
            <person name="Morel G."/>
            <person name="Richard G.-F."/>
            <person name="Riechen J."/>
            <person name="Sacerdot C."/>
            <person name="Sarkar A."/>
            <person name="Savel G."/>
            <person name="Schacherer J."/>
            <person name="Sherman D."/>
            <person name="Straub M.-L."/>
            <person name="Stein N."/>
            <person name="Thierry A."/>
            <person name="Trautwein-Schult A."/>
            <person name="Westhof E."/>
            <person name="Worch S."/>
            <person name="Dujon B."/>
            <person name="Souciet J.-L."/>
            <person name="Wincker P."/>
            <person name="Scholz U."/>
            <person name="Neuveglise N."/>
        </authorList>
    </citation>
    <scope>NUCLEOTIDE SEQUENCE</scope>
    <source>
        <strain evidence="2">LS3</strain>
    </source>
</reference>
<dbReference type="EMBL" id="HG937691">
    <property type="protein sequence ID" value="CDP33081.1"/>
    <property type="molecule type" value="Genomic_DNA"/>
</dbReference>
<evidence type="ECO:0000256" key="1">
    <source>
        <dbReference type="SAM" id="SignalP"/>
    </source>
</evidence>
<reference evidence="2" key="1">
    <citation type="submission" date="2014-02" db="EMBL/GenBank/DDBJ databases">
        <authorList>
            <person name="Genoscope - CEA"/>
        </authorList>
    </citation>
    <scope>NUCLEOTIDE SEQUENCE</scope>
    <source>
        <strain evidence="2">LS3</strain>
    </source>
</reference>
<accession>A0A060T1L8</accession>
<dbReference type="PhylomeDB" id="A0A060T1L8"/>
<proteinExistence type="predicted"/>
<keyword evidence="1" id="KW-0732">Signal</keyword>
<protein>
    <submittedName>
        <fullName evidence="2">ARAD1A01342p</fullName>
    </submittedName>
</protein>
<evidence type="ECO:0000313" key="2">
    <source>
        <dbReference type="EMBL" id="CDP33081.1"/>
    </source>
</evidence>
<dbReference type="AlphaFoldDB" id="A0A060T1L8"/>
<gene>
    <name evidence="2" type="ORF">GNLVRS02_ARAD1A01342g</name>
</gene>
<name>A0A060T1L8_BLAAD</name>
<feature type="signal peptide" evidence="1">
    <location>
        <begin position="1"/>
        <end position="17"/>
    </location>
</feature>
<organism evidence="2">
    <name type="scientific">Blastobotrys adeninivorans</name>
    <name type="common">Yeast</name>
    <name type="synonym">Arxula adeninivorans</name>
    <dbReference type="NCBI Taxonomy" id="409370"/>
    <lineage>
        <taxon>Eukaryota</taxon>
        <taxon>Fungi</taxon>
        <taxon>Dikarya</taxon>
        <taxon>Ascomycota</taxon>
        <taxon>Saccharomycotina</taxon>
        <taxon>Dipodascomycetes</taxon>
        <taxon>Dipodascales</taxon>
        <taxon>Trichomonascaceae</taxon>
        <taxon>Blastobotrys</taxon>
    </lineage>
</organism>
<sequence>MKLALLSTTALAATALAAPTSTASADNATSTGDQKGVTINQLANDDEIWGQIVCTADTKICTAHCRLNGVDIACQLVGILDSALYGIEQLAGFTVNCTTEGCQAICPVDGTLVCTANEVVATWNSAWALGESVILGGATWVIDSIGDLFS</sequence>